<dbReference type="EMBL" id="UXSR01000207">
    <property type="protein sequence ID" value="VDD75585.1"/>
    <property type="molecule type" value="Genomic_DNA"/>
</dbReference>
<protein>
    <submittedName>
        <fullName evidence="3">Transposase</fullName>
    </submittedName>
</protein>
<reference evidence="1 2" key="1">
    <citation type="submission" date="2018-10" db="EMBL/GenBank/DDBJ databases">
        <authorList>
            <consortium name="Pathogen Informatics"/>
        </authorList>
    </citation>
    <scope>NUCLEOTIDE SEQUENCE [LARGE SCALE GENOMIC DNA]</scope>
</reference>
<name>A0A0R3U4K6_MESCO</name>
<sequence length="187" mass="21699">MNEELLTPLAATRRYPKSVREEIINCAREGKNWSQRAKELGVRHQAAYYWVASAHKRPTQKVKLRQLKAQQRSSPSHVNPKVVEFVCNLFEVDPKITLAQICRRLQDEMSVTVAQSTAHKYLRGMVFTRSKYPPPDYSSLEAKEETREYISAISAFMQEGKEIIWLGRSFHNPYQYLDIVVSCLLRP</sequence>
<dbReference type="SUPFAM" id="SSF46689">
    <property type="entry name" value="Homeodomain-like"/>
    <property type="match status" value="1"/>
</dbReference>
<accession>A0A0R3U4K6</accession>
<dbReference type="AlphaFoldDB" id="A0A0R3U4K6"/>
<dbReference type="OrthoDB" id="6231388at2759"/>
<proteinExistence type="predicted"/>
<evidence type="ECO:0000313" key="3">
    <source>
        <dbReference type="WBParaSite" id="MCU_006630-RA"/>
    </source>
</evidence>
<dbReference type="PANTHER" id="PTHR48472">
    <property type="entry name" value="TC1-LIKE TRANSPOSASE DDE DOMAIN-CONTAINING PROTEIN"/>
    <property type="match status" value="1"/>
</dbReference>
<gene>
    <name evidence="1" type="ORF">MCOS_LOCUS1588</name>
</gene>
<dbReference type="Proteomes" id="UP000267029">
    <property type="component" value="Unassembled WGS sequence"/>
</dbReference>
<dbReference type="PANTHER" id="PTHR48472:SF1">
    <property type="entry name" value="TC1-LIKE TRANSPOSASE DDE DOMAIN-CONTAINING PROTEIN"/>
    <property type="match status" value="1"/>
</dbReference>
<keyword evidence="2" id="KW-1185">Reference proteome</keyword>
<organism evidence="1 2">
    <name type="scientific">Mesocestoides corti</name>
    <name type="common">Flatworm</name>
    <dbReference type="NCBI Taxonomy" id="53468"/>
    <lineage>
        <taxon>Eukaryota</taxon>
        <taxon>Metazoa</taxon>
        <taxon>Spiralia</taxon>
        <taxon>Lophotrochozoa</taxon>
        <taxon>Platyhelminthes</taxon>
        <taxon>Cestoda</taxon>
        <taxon>Eucestoda</taxon>
        <taxon>Cyclophyllidea</taxon>
        <taxon>Mesocestoididae</taxon>
        <taxon>Mesocestoides</taxon>
    </lineage>
</organism>
<reference evidence="3" key="2">
    <citation type="submission" date="2019-11" db="UniProtKB">
        <authorList>
            <consortium name="WormBaseParasite"/>
        </authorList>
    </citation>
    <scope>IDENTIFICATION</scope>
</reference>
<dbReference type="WBParaSite" id="MCU_006630-RA">
    <property type="protein sequence ID" value="MCU_006630-RA"/>
    <property type="gene ID" value="MCU_006630"/>
</dbReference>
<evidence type="ECO:0000313" key="1">
    <source>
        <dbReference type="EMBL" id="VDD75585.1"/>
    </source>
</evidence>
<evidence type="ECO:0000313" key="2">
    <source>
        <dbReference type="Proteomes" id="UP000267029"/>
    </source>
</evidence>
<dbReference type="InterPro" id="IPR009057">
    <property type="entry name" value="Homeodomain-like_sf"/>
</dbReference>